<evidence type="ECO:0000313" key="2">
    <source>
        <dbReference type="EMBL" id="EMS70547.1"/>
    </source>
</evidence>
<protein>
    <recommendedName>
        <fullName evidence="1">Butirosin biosynthesis protein H N-terminal domain-containing protein</fullName>
    </recommendedName>
</protein>
<accession>S0FGY4</accession>
<evidence type="ECO:0000313" key="3">
    <source>
        <dbReference type="Proteomes" id="UP000014155"/>
    </source>
</evidence>
<dbReference type="Pfam" id="PF14399">
    <property type="entry name" value="BtrH_N"/>
    <property type="match status" value="1"/>
</dbReference>
<dbReference type="STRING" id="1195236.CTER_3681"/>
<sequence length="378" mass="43908">MKNNLTEKVPRYFEPYVNDCFHNAYAAVLEYMGLNTRLILADYLSFMYDPVNGNIGVNYPYRMNTSVEFTEEELNTSMEFVYLPATKIYSGPAGGITGEVRYKDRININMYIDDNTDMAYSRLKFLVDSRKPVIAAVDLYYMSYHRAYMKEHGLHCIVITGYDEKEGWFELFDKFKLSSSDFDGRISIKEVNQGRASENPLALSNNILKRPVRNLWIEIYAENDFKISNEKLMNILAESCSRMTGQKRVLGQECGLKALDSFINDLLLKKEKGLENADIDWYRTYLNMSFKNIVRNRKRFMVFVNEISSLLRENLAQEVCRYLDESSKHWDISASIALKLGIKKSLDLTDELVKQLSEVRNLESCLVEELENYIGNRV</sequence>
<comment type="caution">
    <text evidence="2">The sequence shown here is derived from an EMBL/GenBank/DDBJ whole genome shotgun (WGS) entry which is preliminary data.</text>
</comment>
<dbReference type="PATRIC" id="fig|1195236.3.peg.3899"/>
<dbReference type="RefSeq" id="WP_004628130.1">
    <property type="nucleotide sequence ID" value="NZ_AORV01000052.1"/>
</dbReference>
<dbReference type="EMBL" id="AORV01000052">
    <property type="protein sequence ID" value="EMS70547.1"/>
    <property type="molecule type" value="Genomic_DNA"/>
</dbReference>
<proteinExistence type="predicted"/>
<dbReference type="InterPro" id="IPR026935">
    <property type="entry name" value="BtrH_N"/>
</dbReference>
<gene>
    <name evidence="2" type="ORF">CTER_3681</name>
</gene>
<dbReference type="AlphaFoldDB" id="S0FGY4"/>
<name>S0FGY4_RUMCE</name>
<organism evidence="2 3">
    <name type="scientific">Ruminiclostridium cellobioparum subsp. termitidis CT1112</name>
    <dbReference type="NCBI Taxonomy" id="1195236"/>
    <lineage>
        <taxon>Bacteria</taxon>
        <taxon>Bacillati</taxon>
        <taxon>Bacillota</taxon>
        <taxon>Clostridia</taxon>
        <taxon>Eubacteriales</taxon>
        <taxon>Oscillospiraceae</taxon>
        <taxon>Ruminiclostridium</taxon>
    </lineage>
</organism>
<keyword evidence="3" id="KW-1185">Reference proteome</keyword>
<feature type="domain" description="Butirosin biosynthesis protein H N-terminal" evidence="1">
    <location>
        <begin position="63"/>
        <end position="173"/>
    </location>
</feature>
<dbReference type="Proteomes" id="UP000014155">
    <property type="component" value="Unassembled WGS sequence"/>
</dbReference>
<evidence type="ECO:0000259" key="1">
    <source>
        <dbReference type="Pfam" id="PF14399"/>
    </source>
</evidence>
<reference evidence="2 3" key="1">
    <citation type="journal article" date="2013" name="Genome Announc.">
        <title>Draft Genome Sequence of the Cellulolytic, Mesophilic, Anaerobic Bacterium Clostridium termitidis Strain CT1112 (DSM 5398).</title>
        <authorList>
            <person name="Lal S."/>
            <person name="Ramachandran U."/>
            <person name="Zhang X."/>
            <person name="Munir R."/>
            <person name="Sparling R."/>
            <person name="Levin D.B."/>
        </authorList>
    </citation>
    <scope>NUCLEOTIDE SEQUENCE [LARGE SCALE GENOMIC DNA]</scope>
    <source>
        <strain evidence="2 3">CT1112</strain>
    </source>
</reference>
<dbReference type="Gene3D" id="3.90.70.10">
    <property type="entry name" value="Cysteine proteinases"/>
    <property type="match status" value="1"/>
</dbReference>
<dbReference type="eggNOG" id="ENOG5033RNC">
    <property type="taxonomic scope" value="Bacteria"/>
</dbReference>